<dbReference type="Proteomes" id="UP001610563">
    <property type="component" value="Unassembled WGS sequence"/>
</dbReference>
<dbReference type="PANTHER" id="PTHR42059:SF1">
    <property type="entry name" value="TNT DOMAIN-CONTAINING PROTEIN"/>
    <property type="match status" value="1"/>
</dbReference>
<dbReference type="PANTHER" id="PTHR42059">
    <property type="entry name" value="TNT DOMAIN-CONTAINING PROTEIN"/>
    <property type="match status" value="1"/>
</dbReference>
<feature type="domain" description="TNT" evidence="1">
    <location>
        <begin position="153"/>
        <end position="245"/>
    </location>
</feature>
<reference evidence="2 3" key="1">
    <citation type="submission" date="2024-07" db="EMBL/GenBank/DDBJ databases">
        <title>Section-level genome sequencing and comparative genomics of Aspergillus sections Usti and Cavernicolus.</title>
        <authorList>
            <consortium name="Lawrence Berkeley National Laboratory"/>
            <person name="Nybo J.L."/>
            <person name="Vesth T.C."/>
            <person name="Theobald S."/>
            <person name="Frisvad J.C."/>
            <person name="Larsen T.O."/>
            <person name="Kjaerboelling I."/>
            <person name="Rothschild-Mancinelli K."/>
            <person name="Lyhne E.K."/>
            <person name="Kogle M.E."/>
            <person name="Barry K."/>
            <person name="Clum A."/>
            <person name="Na H."/>
            <person name="Ledsgaard L."/>
            <person name="Lin J."/>
            <person name="Lipzen A."/>
            <person name="Kuo A."/>
            <person name="Riley R."/>
            <person name="Mondo S."/>
            <person name="Labutti K."/>
            <person name="Haridas S."/>
            <person name="Pangalinan J."/>
            <person name="Salamov A.A."/>
            <person name="Simmons B.A."/>
            <person name="Magnuson J.K."/>
            <person name="Chen J."/>
            <person name="Drula E."/>
            <person name="Henrissat B."/>
            <person name="Wiebenga A."/>
            <person name="Lubbers R.J."/>
            <person name="Gomes A.C."/>
            <person name="Makela M.R."/>
            <person name="Stajich J."/>
            <person name="Grigoriev I.V."/>
            <person name="Mortensen U.H."/>
            <person name="De Vries R.P."/>
            <person name="Baker S.E."/>
            <person name="Andersen M.R."/>
        </authorList>
    </citation>
    <scope>NUCLEOTIDE SEQUENCE [LARGE SCALE GENOMIC DNA]</scope>
    <source>
        <strain evidence="2 3">CBS 209.92</strain>
    </source>
</reference>
<dbReference type="InterPro" id="IPR025331">
    <property type="entry name" value="TNT"/>
</dbReference>
<comment type="caution">
    <text evidence="2">The sequence shown here is derived from an EMBL/GenBank/DDBJ whole genome shotgun (WGS) entry which is preliminary data.</text>
</comment>
<name>A0ABR4FUX5_9EURO</name>
<organism evidence="2 3">
    <name type="scientific">Aspergillus keveii</name>
    <dbReference type="NCBI Taxonomy" id="714993"/>
    <lineage>
        <taxon>Eukaryota</taxon>
        <taxon>Fungi</taxon>
        <taxon>Dikarya</taxon>
        <taxon>Ascomycota</taxon>
        <taxon>Pezizomycotina</taxon>
        <taxon>Eurotiomycetes</taxon>
        <taxon>Eurotiomycetidae</taxon>
        <taxon>Eurotiales</taxon>
        <taxon>Aspergillaceae</taxon>
        <taxon>Aspergillus</taxon>
        <taxon>Aspergillus subgen. Nidulantes</taxon>
    </lineage>
</organism>
<gene>
    <name evidence="2" type="ORF">BJX66DRAFT_311688</name>
</gene>
<dbReference type="EMBL" id="JBFTWV010000104">
    <property type="protein sequence ID" value="KAL2787066.1"/>
    <property type="molecule type" value="Genomic_DNA"/>
</dbReference>
<dbReference type="InterPro" id="IPR053024">
    <property type="entry name" value="Fungal_surface_NADase"/>
</dbReference>
<keyword evidence="3" id="KW-1185">Reference proteome</keyword>
<evidence type="ECO:0000259" key="1">
    <source>
        <dbReference type="Pfam" id="PF14021"/>
    </source>
</evidence>
<evidence type="ECO:0000313" key="3">
    <source>
        <dbReference type="Proteomes" id="UP001610563"/>
    </source>
</evidence>
<dbReference type="Pfam" id="PF14021">
    <property type="entry name" value="TNT"/>
    <property type="match status" value="1"/>
</dbReference>
<evidence type="ECO:0000313" key="2">
    <source>
        <dbReference type="EMBL" id="KAL2787066.1"/>
    </source>
</evidence>
<proteinExistence type="predicted"/>
<sequence>MLAARQGIRRLTAGNEVLILRRRCVFIPCPKMRFHSVIVALSVLTPAAVLAAPAPTFQEDLFPARCLPNPCEGITFSNASYVCGDSRLGPVRYPRRFPLQNGLRTYARFGSLCPAEFLEKWATSAAPEGTYIYPPENGFVVDDEEVAIIGNVTLPVGQKLDRFGSEYGTFLAALGAPYIERSLPPSNLITYDGNYPFNYHVYQVTKEFVVGLGPIAPWFEQPGMGTQFVAPTNVLGLVEGGFLRRLDETEYDERVEYSNSYTEGPNE</sequence>
<accession>A0ABR4FUX5</accession>
<protein>
    <recommendedName>
        <fullName evidence="1">TNT domain-containing protein</fullName>
    </recommendedName>
</protein>